<keyword evidence="1" id="KW-0560">Oxidoreductase</keyword>
<protein>
    <recommendedName>
        <fullName evidence="2">NADP-dependent oxidoreductase domain-containing protein</fullName>
    </recommendedName>
</protein>
<dbReference type="InterPro" id="IPR023210">
    <property type="entry name" value="NADP_OxRdtase_dom"/>
</dbReference>
<dbReference type="InterPro" id="IPR036812">
    <property type="entry name" value="NAD(P)_OxRdtase_dom_sf"/>
</dbReference>
<evidence type="ECO:0000259" key="2">
    <source>
        <dbReference type="Pfam" id="PF00248"/>
    </source>
</evidence>
<organism evidence="3 4">
    <name type="scientific">Penicillium malachiteum</name>
    <dbReference type="NCBI Taxonomy" id="1324776"/>
    <lineage>
        <taxon>Eukaryota</taxon>
        <taxon>Fungi</taxon>
        <taxon>Dikarya</taxon>
        <taxon>Ascomycota</taxon>
        <taxon>Pezizomycotina</taxon>
        <taxon>Eurotiomycetes</taxon>
        <taxon>Eurotiomycetidae</taxon>
        <taxon>Eurotiales</taxon>
        <taxon>Aspergillaceae</taxon>
        <taxon>Penicillium</taxon>
    </lineage>
</organism>
<proteinExistence type="predicted"/>
<evidence type="ECO:0000313" key="4">
    <source>
        <dbReference type="Proteomes" id="UP001215712"/>
    </source>
</evidence>
<feature type="domain" description="NADP-dependent oxidoreductase" evidence="2">
    <location>
        <begin position="2"/>
        <end position="41"/>
    </location>
</feature>
<keyword evidence="4" id="KW-1185">Reference proteome</keyword>
<dbReference type="Pfam" id="PF00248">
    <property type="entry name" value="Aldo_ket_red"/>
    <property type="match status" value="1"/>
</dbReference>
<dbReference type="EMBL" id="JAQJAN010000018">
    <property type="protein sequence ID" value="KAJ5709767.1"/>
    <property type="molecule type" value="Genomic_DNA"/>
</dbReference>
<reference evidence="3" key="2">
    <citation type="submission" date="2023-01" db="EMBL/GenBank/DDBJ databases">
        <authorList>
            <person name="Petersen C."/>
        </authorList>
    </citation>
    <scope>NUCLEOTIDE SEQUENCE</scope>
    <source>
        <strain evidence="3">IBT 17514</strain>
    </source>
</reference>
<dbReference type="SUPFAM" id="SSF51430">
    <property type="entry name" value="NAD(P)-linked oxidoreductase"/>
    <property type="match status" value="1"/>
</dbReference>
<sequence>MSKAGNVFPLIGGRRVEHLKDNIQALSIKLTQEQIKYLESVKPFNPGLPHTFIPADPNVTGSSFLIARTNAIKFPNAQKPTSL</sequence>
<comment type="caution">
    <text evidence="3">The sequence shown here is derived from an EMBL/GenBank/DDBJ whole genome shotgun (WGS) entry which is preliminary data.</text>
</comment>
<dbReference type="Proteomes" id="UP001215712">
    <property type="component" value="Unassembled WGS sequence"/>
</dbReference>
<dbReference type="Gene3D" id="3.20.20.100">
    <property type="entry name" value="NADP-dependent oxidoreductase domain"/>
    <property type="match status" value="1"/>
</dbReference>
<name>A0AAD6HE04_9EURO</name>
<evidence type="ECO:0000313" key="3">
    <source>
        <dbReference type="EMBL" id="KAJ5709767.1"/>
    </source>
</evidence>
<reference evidence="3" key="1">
    <citation type="journal article" date="2023" name="IMA Fungus">
        <title>Comparative genomic study of the Penicillium genus elucidates a diverse pangenome and 15 lateral gene transfer events.</title>
        <authorList>
            <person name="Petersen C."/>
            <person name="Sorensen T."/>
            <person name="Nielsen M.R."/>
            <person name="Sondergaard T.E."/>
            <person name="Sorensen J.L."/>
            <person name="Fitzpatrick D.A."/>
            <person name="Frisvad J.C."/>
            <person name="Nielsen K.L."/>
        </authorList>
    </citation>
    <scope>NUCLEOTIDE SEQUENCE</scope>
    <source>
        <strain evidence="3">IBT 17514</strain>
    </source>
</reference>
<evidence type="ECO:0000256" key="1">
    <source>
        <dbReference type="ARBA" id="ARBA00023002"/>
    </source>
</evidence>
<dbReference type="AlphaFoldDB" id="A0AAD6HE04"/>
<dbReference type="GO" id="GO:0016491">
    <property type="term" value="F:oxidoreductase activity"/>
    <property type="evidence" value="ECO:0007669"/>
    <property type="project" value="UniProtKB-KW"/>
</dbReference>
<accession>A0AAD6HE04</accession>
<gene>
    <name evidence="3" type="ORF">N7493_010058</name>
</gene>